<evidence type="ECO:0000313" key="3">
    <source>
        <dbReference type="Proteomes" id="UP000509346"/>
    </source>
</evidence>
<accession>A0A7D5TRA4</accession>
<reference evidence="2 3" key="1">
    <citation type="submission" date="2020-07" db="EMBL/GenBank/DDBJ databases">
        <title>Halosimplex litoreum sp. nov. and Halosimplex rubrum sp. nov., isolated from different salt environments.</title>
        <authorList>
            <person name="Cui H."/>
        </authorList>
    </citation>
    <scope>NUCLEOTIDE SEQUENCE [LARGE SCALE GENOMIC DNA]</scope>
    <source>
        <strain evidence="2 3">R2</strain>
    </source>
</reference>
<organism evidence="2 3">
    <name type="scientific">Halosimplex pelagicum</name>
    <dbReference type="NCBI Taxonomy" id="869886"/>
    <lineage>
        <taxon>Archaea</taxon>
        <taxon>Methanobacteriati</taxon>
        <taxon>Methanobacteriota</taxon>
        <taxon>Stenosarchaea group</taxon>
        <taxon>Halobacteria</taxon>
        <taxon>Halobacteriales</taxon>
        <taxon>Haloarculaceae</taxon>
        <taxon>Halosimplex</taxon>
    </lineage>
</organism>
<evidence type="ECO:0000256" key="1">
    <source>
        <dbReference type="SAM" id="Phobius"/>
    </source>
</evidence>
<gene>
    <name evidence="2" type="ORF">HZS54_05525</name>
</gene>
<dbReference type="Pfam" id="PF14221">
    <property type="entry name" value="DUF4330"/>
    <property type="match status" value="2"/>
</dbReference>
<name>A0A7D5TRA4_9EURY</name>
<keyword evidence="1" id="KW-1133">Transmembrane helix</keyword>
<keyword evidence="3" id="KW-1185">Reference proteome</keyword>
<dbReference type="InterPro" id="IPR025480">
    <property type="entry name" value="DUF4330"/>
</dbReference>
<protein>
    <submittedName>
        <fullName evidence="2">DUF4330 domain-containing protein</fullName>
    </submittedName>
</protein>
<dbReference type="GeneID" id="56082028"/>
<feature type="transmembrane region" description="Helical" evidence="1">
    <location>
        <begin position="16"/>
        <end position="36"/>
    </location>
</feature>
<dbReference type="RefSeq" id="WP_179920942.1">
    <property type="nucleotide sequence ID" value="NZ_CP058909.1"/>
</dbReference>
<dbReference type="KEGG" id="hpel:HZS54_05525"/>
<dbReference type="EMBL" id="CP058909">
    <property type="protein sequence ID" value="QLH81132.1"/>
    <property type="molecule type" value="Genomic_DNA"/>
</dbReference>
<keyword evidence="1" id="KW-0472">Membrane</keyword>
<evidence type="ECO:0000313" key="2">
    <source>
        <dbReference type="EMBL" id="QLH81132.1"/>
    </source>
</evidence>
<proteinExistence type="predicted"/>
<dbReference type="Proteomes" id="UP000509346">
    <property type="component" value="Chromosome"/>
</dbReference>
<sequence length="366" mass="38469">MTVIDDSGRLFGRVNVYDALVVVVLVGAVGAGVLFVDPFPEGGDPAARYATVDLGQQPLSTAARIAEGNGSGGALAVTDAYVGPGDGEAASVVVRVRVNGTLVDDPAAEAPVFEFGGEPLRRGDELALETAAYDAEGEVVELGGSNATLETGRLPVLVEASVPPATADLVDRGDGYRIDDRTVATVTDTTIASVGAGNRTALLGLSLRTVRYGGATYFGDRRVLVGQTVPFRTERYALSGSVTRWGNASLPGEPATATAVVRVDDVRPDIADGLEAGMVERRDGTTLAAITDVRTEPAPVVLTSEDGNIYEREHPRNEDVYLTVDLRVRRTDDGLRFRTRPVREGSNLLLDFRTVAADGTVIDVDA</sequence>
<keyword evidence="1" id="KW-0812">Transmembrane</keyword>
<dbReference type="OrthoDB" id="202569at2157"/>
<dbReference type="AlphaFoldDB" id="A0A7D5TRA4"/>